<keyword evidence="2" id="KW-0560">Oxidoreductase</keyword>
<dbReference type="GO" id="GO:0016702">
    <property type="term" value="F:oxidoreductase activity, acting on single donors with incorporation of molecular oxygen, incorporation of two atoms of oxygen"/>
    <property type="evidence" value="ECO:0007669"/>
    <property type="project" value="InterPro"/>
</dbReference>
<keyword evidence="1" id="KW-0479">Metal-binding</keyword>
<dbReference type="InterPro" id="IPR036226">
    <property type="entry name" value="LipOase_C_sf"/>
</dbReference>
<evidence type="ECO:0000256" key="1">
    <source>
        <dbReference type="ARBA" id="ARBA00022723"/>
    </source>
</evidence>
<dbReference type="GO" id="GO:0034440">
    <property type="term" value="P:lipid oxidation"/>
    <property type="evidence" value="ECO:0007669"/>
    <property type="project" value="InterPro"/>
</dbReference>
<reference evidence="5" key="1">
    <citation type="submission" date="2024-01" db="EMBL/GenBank/DDBJ databases">
        <title>Bank of Algae and Cyanobacteria of the Azores (BACA) strain genomes.</title>
        <authorList>
            <person name="Luz R."/>
            <person name="Cordeiro R."/>
            <person name="Fonseca A."/>
            <person name="Goncalves V."/>
        </authorList>
    </citation>
    <scope>NUCLEOTIDE SEQUENCE</scope>
    <source>
        <strain evidence="5">BACA0141</strain>
    </source>
</reference>
<evidence type="ECO:0000259" key="4">
    <source>
        <dbReference type="PROSITE" id="PS51393"/>
    </source>
</evidence>
<evidence type="ECO:0000256" key="2">
    <source>
        <dbReference type="ARBA" id="ARBA00023002"/>
    </source>
</evidence>
<keyword evidence="6" id="KW-1185">Reference proteome</keyword>
<proteinExistence type="predicted"/>
<dbReference type="Pfam" id="PF00305">
    <property type="entry name" value="Lipoxygenase"/>
    <property type="match status" value="1"/>
</dbReference>
<protein>
    <submittedName>
        <fullName evidence="5">Lipoxygenase family protein</fullName>
    </submittedName>
</protein>
<dbReference type="EMBL" id="JAZBJZ010000070">
    <property type="protein sequence ID" value="MEE3718259.1"/>
    <property type="molecule type" value="Genomic_DNA"/>
</dbReference>
<dbReference type="Proteomes" id="UP001333818">
    <property type="component" value="Unassembled WGS sequence"/>
</dbReference>
<dbReference type="RefSeq" id="WP_330484692.1">
    <property type="nucleotide sequence ID" value="NZ_JAZBJZ010000070.1"/>
</dbReference>
<organism evidence="5 6">
    <name type="scientific">Tumidithrix elongata BACA0141</name>
    <dbReference type="NCBI Taxonomy" id="2716417"/>
    <lineage>
        <taxon>Bacteria</taxon>
        <taxon>Bacillati</taxon>
        <taxon>Cyanobacteriota</taxon>
        <taxon>Cyanophyceae</taxon>
        <taxon>Pseudanabaenales</taxon>
        <taxon>Pseudanabaenaceae</taxon>
        <taxon>Tumidithrix</taxon>
        <taxon>Tumidithrix elongata</taxon>
    </lineage>
</organism>
<dbReference type="GO" id="GO:0046872">
    <property type="term" value="F:metal ion binding"/>
    <property type="evidence" value="ECO:0007669"/>
    <property type="project" value="UniProtKB-KW"/>
</dbReference>
<feature type="region of interest" description="Disordered" evidence="3">
    <location>
        <begin position="1"/>
        <end position="21"/>
    </location>
</feature>
<dbReference type="PROSITE" id="PS51393">
    <property type="entry name" value="LIPOXYGENASE_3"/>
    <property type="match status" value="1"/>
</dbReference>
<accession>A0AAW9Q310</accession>
<dbReference type="InterPro" id="IPR013819">
    <property type="entry name" value="LipOase_C"/>
</dbReference>
<dbReference type="PRINTS" id="PR00087">
    <property type="entry name" value="LIPOXYGENASE"/>
</dbReference>
<feature type="domain" description="Lipoxygenase" evidence="4">
    <location>
        <begin position="194"/>
        <end position="679"/>
    </location>
</feature>
<dbReference type="Gene3D" id="3.10.450.60">
    <property type="match status" value="1"/>
</dbReference>
<dbReference type="PANTHER" id="PTHR11771">
    <property type="entry name" value="LIPOXYGENASE"/>
    <property type="match status" value="1"/>
</dbReference>
<dbReference type="InterPro" id="IPR000907">
    <property type="entry name" value="LipOase"/>
</dbReference>
<name>A0AAW9Q310_9CYAN</name>
<dbReference type="Gene3D" id="1.20.245.10">
    <property type="entry name" value="Lipoxygenase-1, Domain 5"/>
    <property type="match status" value="1"/>
</dbReference>
<gene>
    <name evidence="5" type="ORF">V2H45_16085</name>
</gene>
<dbReference type="SUPFAM" id="SSF48484">
    <property type="entry name" value="Lipoxigenase"/>
    <property type="match status" value="1"/>
</dbReference>
<evidence type="ECO:0000313" key="5">
    <source>
        <dbReference type="EMBL" id="MEE3718259.1"/>
    </source>
</evidence>
<evidence type="ECO:0000256" key="3">
    <source>
        <dbReference type="SAM" id="MobiDB-lite"/>
    </source>
</evidence>
<evidence type="ECO:0000313" key="6">
    <source>
        <dbReference type="Proteomes" id="UP001333818"/>
    </source>
</evidence>
<comment type="caution">
    <text evidence="5">The sequence shown here is derived from an EMBL/GenBank/DDBJ whole genome shotgun (WGS) entry which is preliminary data.</text>
</comment>
<dbReference type="AlphaFoldDB" id="A0AAW9Q310"/>
<sequence>MTQTLPPDDSSEPNEKKAEALPDQKYTYNHNAFAQMLAKQPDAKLTYPIASAVAFDDNSLTKGGWIRDVVSILLRVQANQAMYDVAIKGGFIFSLIWYVRLSRLLSENLGWIERLYKALLWVIQWLYKKFGETPKSENIQQDVNTINTSTDAAERKQITEMVEKRVVGMVSDVQKKTSKKALKHQTTLDSKLAFKDYQDLFQTIYLPTVAHRALEDRVFASQRVAGVNPLVIQRLTTIPEKFPITDTDYQTVMGAEDSLEQAIQENRLYIADYEVLQEVQLGTVQDGNKTVQKYLCHPIALFAVEPGDYPNRKLVPVAIQCYQKPSSDNPIFTAPSLHASASERWAWQMAKLTVQIADSNYHELISHLGRTHLWMEPIAIATYNQLEAPHPLGILLTPHFEGTLYINDSATKGLVNRGGTVDKIAAGTLESSVLLSLKGAKGYPFAFNESSLPKTLEHRGVDDANALPDYPYRDDALLLWDAIHNWVSGYLKIFYADDVKVLNDACLQNWIAELVASDRGQMTEIGEVTEEDPTPRIRTLQYLIEAVTLIIFTGSAQHAAVNFPQSSLMTYMPNMPMAGYREAPKSVTGIQEADYFDLLPSLAQSENQLNMTYLLGSVYYTQLGIYGDRYFTNELVNGCLQVFNQRLAEIELEIKARNEKRPTHYDVLLPSKIPQSINI</sequence>